<evidence type="ECO:0000259" key="2">
    <source>
        <dbReference type="Pfam" id="PF14730"/>
    </source>
</evidence>
<dbReference type="RefSeq" id="WP_082377190.1">
    <property type="nucleotide sequence ID" value="NZ_LJOD01000012.1"/>
</dbReference>
<dbReference type="Proteomes" id="UP000037953">
    <property type="component" value="Unassembled WGS sequence"/>
</dbReference>
<name>A0A0N0ZVL0_CHRID</name>
<dbReference type="AlphaFoldDB" id="A0A0N0ZVL0"/>
<gene>
    <name evidence="3" type="ORF">AOB46_16900</name>
</gene>
<reference evidence="3 4" key="1">
    <citation type="journal article" date="2015" name="Genom Data">
        <title>Draft genome sequence of a multidrug-resistant Chryseobacterium indologenes isolate from Malaysia.</title>
        <authorList>
            <person name="Yu C.Y."/>
            <person name="Ang G.Y."/>
            <person name="Cheng H.J."/>
            <person name="Cheong Y.M."/>
            <person name="Yin W.F."/>
            <person name="Chan K.G."/>
        </authorList>
    </citation>
    <scope>NUCLEOTIDE SEQUENCE [LARGE SCALE GENOMIC DNA]</scope>
    <source>
        <strain evidence="3 4">CI_885</strain>
    </source>
</reference>
<dbReference type="EMBL" id="LJOD01000012">
    <property type="protein sequence ID" value="KPE50117.1"/>
    <property type="molecule type" value="Genomic_DNA"/>
</dbReference>
<sequence>MRKLLLMFCVLVTTVFYAQENSLEYKLIDSLKAKKELLYSGAKSWISNAFNSSKAIIDMEDKESGRIIGKAYLNPSKQHRCMMYDEISNVSFKFVIDVKENKYRIVLSDFYHTGKYANAGNLDPMIPPNGFGNGCGKKNAQRVYDEIKSDVKNQSELILRDFKNTINKSIKNDDF</sequence>
<dbReference type="Pfam" id="PF14730">
    <property type="entry name" value="DUF4468"/>
    <property type="match status" value="1"/>
</dbReference>
<feature type="domain" description="DUF4468" evidence="2">
    <location>
        <begin position="29"/>
        <end position="112"/>
    </location>
</feature>
<feature type="chain" id="PRO_5005865282" description="DUF4468 domain-containing protein" evidence="1">
    <location>
        <begin position="19"/>
        <end position="175"/>
    </location>
</feature>
<organism evidence="3 4">
    <name type="scientific">Chryseobacterium indologenes</name>
    <name type="common">Flavobacterium indologenes</name>
    <dbReference type="NCBI Taxonomy" id="253"/>
    <lineage>
        <taxon>Bacteria</taxon>
        <taxon>Pseudomonadati</taxon>
        <taxon>Bacteroidota</taxon>
        <taxon>Flavobacteriia</taxon>
        <taxon>Flavobacteriales</taxon>
        <taxon>Weeksellaceae</taxon>
        <taxon>Chryseobacterium group</taxon>
        <taxon>Chryseobacterium</taxon>
    </lineage>
</organism>
<accession>A0A0N0ZVL0</accession>
<keyword evidence="1" id="KW-0732">Signal</keyword>
<dbReference type="OrthoDB" id="1442731at2"/>
<dbReference type="Gene3D" id="3.30.530.80">
    <property type="match status" value="1"/>
</dbReference>
<evidence type="ECO:0000313" key="4">
    <source>
        <dbReference type="Proteomes" id="UP000037953"/>
    </source>
</evidence>
<dbReference type="PATRIC" id="fig|253.9.peg.1317"/>
<dbReference type="InterPro" id="IPR027823">
    <property type="entry name" value="DUF4468"/>
</dbReference>
<feature type="signal peptide" evidence="1">
    <location>
        <begin position="1"/>
        <end position="18"/>
    </location>
</feature>
<reference evidence="4" key="2">
    <citation type="submission" date="2015-09" db="EMBL/GenBank/DDBJ databases">
        <title>Draft genome sequence of a multidrug-resistant Chryseobacterium indologenes isolate from Malaysia.</title>
        <authorList>
            <person name="Yu C.Y."/>
            <person name="Ang G.Y."/>
            <person name="Chan K.-G."/>
        </authorList>
    </citation>
    <scope>NUCLEOTIDE SEQUENCE [LARGE SCALE GENOMIC DNA]</scope>
    <source>
        <strain evidence="4">CI_885</strain>
    </source>
</reference>
<evidence type="ECO:0000256" key="1">
    <source>
        <dbReference type="SAM" id="SignalP"/>
    </source>
</evidence>
<evidence type="ECO:0000313" key="3">
    <source>
        <dbReference type="EMBL" id="KPE50117.1"/>
    </source>
</evidence>
<protein>
    <recommendedName>
        <fullName evidence="2">DUF4468 domain-containing protein</fullName>
    </recommendedName>
</protein>
<proteinExistence type="predicted"/>
<comment type="caution">
    <text evidence="3">The sequence shown here is derived from an EMBL/GenBank/DDBJ whole genome shotgun (WGS) entry which is preliminary data.</text>
</comment>